<feature type="domain" description="Fe2OG dioxygenase" evidence="7">
    <location>
        <begin position="230"/>
        <end position="330"/>
    </location>
</feature>
<keyword evidence="2 6" id="KW-0479">Metal-binding</keyword>
<evidence type="ECO:0000313" key="8">
    <source>
        <dbReference type="EMBL" id="CAK9161672.1"/>
    </source>
</evidence>
<dbReference type="PROSITE" id="PS51471">
    <property type="entry name" value="FE2OG_OXY"/>
    <property type="match status" value="1"/>
</dbReference>
<dbReference type="GO" id="GO:0016705">
    <property type="term" value="F:oxidoreductase activity, acting on paired donors, with incorporation or reduction of molecular oxygen"/>
    <property type="evidence" value="ECO:0007669"/>
    <property type="project" value="UniProtKB-ARBA"/>
</dbReference>
<evidence type="ECO:0000313" key="9">
    <source>
        <dbReference type="Proteomes" id="UP001642360"/>
    </source>
</evidence>
<comment type="caution">
    <text evidence="8">The sequence shown here is derived from an EMBL/GenBank/DDBJ whole genome shotgun (WGS) entry which is preliminary data.</text>
</comment>
<accession>A0ABC8SXA3</accession>
<protein>
    <recommendedName>
        <fullName evidence="7">Fe2OG dioxygenase domain-containing protein</fullName>
    </recommendedName>
</protein>
<evidence type="ECO:0000256" key="5">
    <source>
        <dbReference type="ARBA" id="ARBA00023004"/>
    </source>
</evidence>
<keyword evidence="9" id="KW-1185">Reference proteome</keyword>
<dbReference type="PANTHER" id="PTHR10209">
    <property type="entry name" value="OXIDOREDUCTASE, 2OG-FE II OXYGENASE FAMILY PROTEIN"/>
    <property type="match status" value="1"/>
</dbReference>
<evidence type="ECO:0000256" key="3">
    <source>
        <dbReference type="ARBA" id="ARBA00022896"/>
    </source>
</evidence>
<dbReference type="Pfam" id="PF03171">
    <property type="entry name" value="2OG-FeII_Oxy"/>
    <property type="match status" value="1"/>
</dbReference>
<dbReference type="GO" id="GO:0046872">
    <property type="term" value="F:metal ion binding"/>
    <property type="evidence" value="ECO:0007669"/>
    <property type="project" value="UniProtKB-KW"/>
</dbReference>
<evidence type="ECO:0000256" key="6">
    <source>
        <dbReference type="RuleBase" id="RU003682"/>
    </source>
</evidence>
<dbReference type="InterPro" id="IPR044861">
    <property type="entry name" value="IPNS-like_FE2OG_OXY"/>
</dbReference>
<evidence type="ECO:0000256" key="1">
    <source>
        <dbReference type="ARBA" id="ARBA00008056"/>
    </source>
</evidence>
<gene>
    <name evidence="8" type="ORF">ILEXP_LOCUS30493</name>
</gene>
<reference evidence="8 9" key="1">
    <citation type="submission" date="2024-02" db="EMBL/GenBank/DDBJ databases">
        <authorList>
            <person name="Vignale AGUSTIN F."/>
            <person name="Sosa J E."/>
            <person name="Modenutti C."/>
        </authorList>
    </citation>
    <scope>NUCLEOTIDE SEQUENCE [LARGE SCALE GENOMIC DNA]</scope>
</reference>
<dbReference type="SUPFAM" id="SSF51197">
    <property type="entry name" value="Clavaminate synthase-like"/>
    <property type="match status" value="1"/>
</dbReference>
<evidence type="ECO:0000256" key="2">
    <source>
        <dbReference type="ARBA" id="ARBA00022723"/>
    </source>
</evidence>
<name>A0ABC8SXA3_9AQUA</name>
<dbReference type="InterPro" id="IPR027443">
    <property type="entry name" value="IPNS-like_sf"/>
</dbReference>
<keyword evidence="3" id="KW-0847">Vitamin C</keyword>
<dbReference type="Pfam" id="PF14226">
    <property type="entry name" value="DIOX_N"/>
    <property type="match status" value="1"/>
</dbReference>
<dbReference type="Proteomes" id="UP001642360">
    <property type="component" value="Unassembled WGS sequence"/>
</dbReference>
<evidence type="ECO:0000259" key="7">
    <source>
        <dbReference type="PROSITE" id="PS51471"/>
    </source>
</evidence>
<dbReference type="GO" id="GO:0031418">
    <property type="term" value="F:L-ascorbic acid binding"/>
    <property type="evidence" value="ECO:0007669"/>
    <property type="project" value="UniProtKB-KW"/>
</dbReference>
<dbReference type="Gene3D" id="2.60.120.330">
    <property type="entry name" value="B-lactam Antibiotic, Isopenicillin N Synthase, Chain"/>
    <property type="match status" value="1"/>
</dbReference>
<comment type="similarity">
    <text evidence="1 6">Belongs to the iron/ascorbate-dependent oxidoreductase family.</text>
</comment>
<dbReference type="EMBL" id="CAUOFW020003724">
    <property type="protein sequence ID" value="CAK9161672.1"/>
    <property type="molecule type" value="Genomic_DNA"/>
</dbReference>
<sequence>MNHNNTCTQTLYSTARMEAISASVEQSIRQYDGEKEMKEIDETRAGVKGLADSGMLKIPKVFINQPEKSCKADGVNLQVPVIDFAGLESSGVRRMEIVEEIRKASENWGFFQMINHGISFSVLDGMLKGVRRFHEQPSEAKLELYSLASTRSVRFYNNESFLKSKDWRDTLSVQFLDDTLVDPDMLSPTCRFEVEEYMKWVIKLKETLAELLSEALGLNKNYLSDKEYMTSGSLLCHYYPACPQPEMTHGIIPHSDLPFLTILLQDNVGGLQVHHQNQWVDLKPLQGSLIANIGDLMQLITNDKFNSVKHRVLATSVKSRVSVACFFRQSTRIISRPIGPIEELQGPPLYKKVIFADYVARYKSDRKDCTGTLAHFKQ</sequence>
<evidence type="ECO:0000256" key="4">
    <source>
        <dbReference type="ARBA" id="ARBA00023002"/>
    </source>
</evidence>
<dbReference type="GO" id="GO:0051213">
    <property type="term" value="F:dioxygenase activity"/>
    <property type="evidence" value="ECO:0007669"/>
    <property type="project" value="UniProtKB-ARBA"/>
</dbReference>
<dbReference type="FunFam" id="2.60.120.330:FF:000005">
    <property type="entry name" value="1-aminocyclopropane-1-carboxylate oxidase homolog 1"/>
    <property type="match status" value="1"/>
</dbReference>
<dbReference type="PANTHER" id="PTHR10209:SF714">
    <property type="entry name" value="1-AMINOCYCLOPROPANE-1-CARBOXYLATE OXIDASE HOMOLOG 11-RELATED"/>
    <property type="match status" value="1"/>
</dbReference>
<keyword evidence="4 6" id="KW-0560">Oxidoreductase</keyword>
<proteinExistence type="inferred from homology"/>
<keyword evidence="5 6" id="KW-0408">Iron</keyword>
<dbReference type="InterPro" id="IPR005123">
    <property type="entry name" value="Oxoglu/Fe-dep_dioxygenase_dom"/>
</dbReference>
<organism evidence="8 9">
    <name type="scientific">Ilex paraguariensis</name>
    <name type="common">yerba mate</name>
    <dbReference type="NCBI Taxonomy" id="185542"/>
    <lineage>
        <taxon>Eukaryota</taxon>
        <taxon>Viridiplantae</taxon>
        <taxon>Streptophyta</taxon>
        <taxon>Embryophyta</taxon>
        <taxon>Tracheophyta</taxon>
        <taxon>Spermatophyta</taxon>
        <taxon>Magnoliopsida</taxon>
        <taxon>eudicotyledons</taxon>
        <taxon>Gunneridae</taxon>
        <taxon>Pentapetalae</taxon>
        <taxon>asterids</taxon>
        <taxon>campanulids</taxon>
        <taxon>Aquifoliales</taxon>
        <taxon>Aquifoliaceae</taxon>
        <taxon>Ilex</taxon>
    </lineage>
</organism>
<dbReference type="InterPro" id="IPR026992">
    <property type="entry name" value="DIOX_N"/>
</dbReference>
<dbReference type="AlphaFoldDB" id="A0ABC8SXA3"/>